<dbReference type="eggNOG" id="COG2334">
    <property type="taxonomic scope" value="Bacteria"/>
</dbReference>
<dbReference type="NCBIfam" id="TIGR02906">
    <property type="entry name" value="spore_CotS"/>
    <property type="match status" value="1"/>
</dbReference>
<dbReference type="PANTHER" id="PTHR39179:SF1">
    <property type="entry name" value="SPORE COAT PROTEIN I"/>
    <property type="match status" value="1"/>
</dbReference>
<keyword evidence="1" id="KW-0946">Virion</keyword>
<evidence type="ECO:0000313" key="1">
    <source>
        <dbReference type="EMBL" id="BAB06025.1"/>
    </source>
</evidence>
<dbReference type="AlphaFoldDB" id="Q9KAI1"/>
<dbReference type="SUPFAM" id="SSF56112">
    <property type="entry name" value="Protein kinase-like (PK-like)"/>
    <property type="match status" value="1"/>
</dbReference>
<organism evidence="1 2">
    <name type="scientific">Halalkalibacterium halodurans (strain ATCC BAA-125 / DSM 18197 / FERM 7344 / JCM 9153 / C-125)</name>
    <name type="common">Bacillus halodurans</name>
    <dbReference type="NCBI Taxonomy" id="272558"/>
    <lineage>
        <taxon>Bacteria</taxon>
        <taxon>Bacillati</taxon>
        <taxon>Bacillota</taxon>
        <taxon>Bacilli</taxon>
        <taxon>Bacillales</taxon>
        <taxon>Bacillaceae</taxon>
        <taxon>Halalkalibacterium (ex Joshi et al. 2022)</taxon>
    </lineage>
</organism>
<dbReference type="PANTHER" id="PTHR39179">
    <property type="entry name" value="SPORE COAT PROTEIN I"/>
    <property type="match status" value="1"/>
</dbReference>
<dbReference type="HOGENOM" id="CLU_042636_0_0_9"/>
<evidence type="ECO:0000313" key="2">
    <source>
        <dbReference type="Proteomes" id="UP000001258"/>
    </source>
</evidence>
<sequence length="278" mass="31903">MEQERPQIITPWDLDGTLGENYVPDYIHEMAQDVLTHYEFQANGLEVITTKADKGGLIWKMETDQGPKSLKILHRRPSRSWFSLGAQEYLVKEKQARVPEIIRTKTGELAVEKGEKLWFVAEWIEPLFQVTKDLEGAKQLCHAIGEFHQLSKGYVPPDRAETASRIYRWPKTYQKIVKKMTWFKNIANLYPELAASQLILQVIDRFEAQAIDALQRLEQSSYHEMSAKGNEAWGLAHQDYGWSNGQMGPNGMWIIDLDGVAYDLPIRDLQKLITGNDG</sequence>
<keyword evidence="2" id="KW-1185">Reference proteome</keyword>
<protein>
    <submittedName>
        <fullName evidence="1">Spore coat protein</fullName>
    </submittedName>
</protein>
<dbReference type="InterPro" id="IPR047175">
    <property type="entry name" value="CotS-like"/>
</dbReference>
<gene>
    <name evidence="1" type="ordered locus">BH2306</name>
</gene>
<dbReference type="KEGG" id="bha:BH2306"/>
<keyword evidence="1" id="KW-0167">Capsid protein</keyword>
<dbReference type="Gene3D" id="3.30.200.20">
    <property type="entry name" value="Phosphorylase Kinase, domain 1"/>
    <property type="match status" value="1"/>
</dbReference>
<reference evidence="1 2" key="1">
    <citation type="journal article" date="2000" name="Nucleic Acids Res.">
        <title>Complete genome sequence of the alkaliphilic bacterium Bacillus halodurans and genomic sequence comparison with Bacillus subtilis.</title>
        <authorList>
            <person name="Takami H."/>
            <person name="Nakasone K."/>
            <person name="Takaki Y."/>
            <person name="Maeno G."/>
            <person name="Sasaki R."/>
            <person name="Masui N."/>
            <person name="Fuji F."/>
            <person name="Hirama C."/>
            <person name="Nakamura Y."/>
            <person name="Ogasawara N."/>
            <person name="Kuhara S."/>
            <person name="Horikoshi K."/>
        </authorList>
    </citation>
    <scope>NUCLEOTIDE SEQUENCE [LARGE SCALE GENOMIC DNA]</scope>
    <source>
        <strain evidence="2">ATCC BAA-125 / DSM 18197 / FERM 7344 / JCM 9153 / C-125</strain>
    </source>
</reference>
<dbReference type="Proteomes" id="UP000001258">
    <property type="component" value="Chromosome"/>
</dbReference>
<name>Q9KAI1_HALH5</name>
<dbReference type="Gene3D" id="3.90.1200.10">
    <property type="match status" value="1"/>
</dbReference>
<dbReference type="GO" id="GO:0042601">
    <property type="term" value="C:endospore-forming forespore"/>
    <property type="evidence" value="ECO:0007669"/>
    <property type="project" value="TreeGrafter"/>
</dbReference>
<dbReference type="STRING" id="272558.gene:10728204"/>
<dbReference type="PIR" id="B83938">
    <property type="entry name" value="B83938"/>
</dbReference>
<proteinExistence type="predicted"/>
<dbReference type="InterPro" id="IPR011009">
    <property type="entry name" value="Kinase-like_dom_sf"/>
</dbReference>
<dbReference type="InterPro" id="IPR014255">
    <property type="entry name" value="Spore_coat_CotS"/>
</dbReference>
<accession>Q9KAI1</accession>
<dbReference type="EMBL" id="BA000004">
    <property type="protein sequence ID" value="BAB06025.1"/>
    <property type="molecule type" value="Genomic_DNA"/>
</dbReference>